<dbReference type="PANTHER" id="PTHR43747">
    <property type="entry name" value="FAD-BINDING PROTEIN"/>
    <property type="match status" value="1"/>
</dbReference>
<dbReference type="InterPro" id="IPR033856">
    <property type="entry name" value="Trp_halogen"/>
</dbReference>
<dbReference type="AlphaFoldDB" id="A0A0J8GTX3"/>
<dbReference type="SUPFAM" id="SSF51905">
    <property type="entry name" value="FAD/NAD(P)-binding domain"/>
    <property type="match status" value="1"/>
</dbReference>
<proteinExistence type="predicted"/>
<keyword evidence="2" id="KW-0274">FAD</keyword>
<comment type="caution">
    <text evidence="3">The sequence shown here is derived from an EMBL/GenBank/DDBJ whole genome shotgun (WGS) entry which is preliminary data.</text>
</comment>
<reference evidence="3 4" key="1">
    <citation type="submission" date="2015-04" db="EMBL/GenBank/DDBJ databases">
        <title>Draft Genome Sequence of the Novel Agar-Digesting Marine Bacterium Q1.</title>
        <authorList>
            <person name="Li Y."/>
            <person name="Li D."/>
            <person name="Chen G."/>
            <person name="Du Z."/>
        </authorList>
    </citation>
    <scope>NUCLEOTIDE SEQUENCE [LARGE SCALE GENOMIC DNA]</scope>
    <source>
        <strain evidence="3 4">Q1</strain>
    </source>
</reference>
<dbReference type="PATRIC" id="fig|1513271.3.peg.3255"/>
<dbReference type="OrthoDB" id="7178350at2"/>
<evidence type="ECO:0000256" key="1">
    <source>
        <dbReference type="PIRSR" id="PIRSR011396-1"/>
    </source>
</evidence>
<organism evidence="3 4">
    <name type="scientific">Catenovulum maritimum</name>
    <dbReference type="NCBI Taxonomy" id="1513271"/>
    <lineage>
        <taxon>Bacteria</taxon>
        <taxon>Pseudomonadati</taxon>
        <taxon>Pseudomonadota</taxon>
        <taxon>Gammaproteobacteria</taxon>
        <taxon>Alteromonadales</taxon>
        <taxon>Alteromonadaceae</taxon>
        <taxon>Catenovulum</taxon>
    </lineage>
</organism>
<sequence length="516" mass="57992">MHLVKNIVIVGGGTAGWMTAAALSKLVMPHGFQVTLIESDKIGTVGVGEATLPHLRYFNQLLGIDEKEFMQATSATFKLGIKLKNWKNLNQDYIHPFGDFGQSIQGANFIHAWLKATQAGLNSDISDFSVGVQVAQNNKFKFPESNPNSVLSSYSYAYHLDAGLYAKFLTDFSIENGVKRIAGEIEKVELNNQGDVFQLILQSGESITGDLFIDCSGFRGLLINQALNVEFDNWQHWLPCDSAVAIASEKTDELLPYSTATAKTAGWQWKIPLQTRVGNGLVYCSQYMNKGQAEDEVLAGLESKPISTFNHLNFKTGKRKQTWHKNVVAIGLSSGFLEPLESTSIYLIQDSIEKLIEFFPHNGLLQVHIDEFNRLVDNEYLRIRDFLIMHYHVNQRSDSQFWLDMQNMAIPESLEEKLTLFKKYAHVPYYGQGLFLEPSWVAVLVGQGMLPENYSPKLTNLNQADLIQMLEKMKDLIKQASLSLPEHSDFLTNFLANENRLSNSKLASKSLYGSRN</sequence>
<evidence type="ECO:0000313" key="4">
    <source>
        <dbReference type="Proteomes" id="UP000037600"/>
    </source>
</evidence>
<dbReference type="EMBL" id="LAZL01000030">
    <property type="protein sequence ID" value="KMT64138.1"/>
    <property type="molecule type" value="Genomic_DNA"/>
</dbReference>
<keyword evidence="4" id="KW-1185">Reference proteome</keyword>
<dbReference type="Proteomes" id="UP000037600">
    <property type="component" value="Unassembled WGS sequence"/>
</dbReference>
<evidence type="ECO:0008006" key="5">
    <source>
        <dbReference type="Google" id="ProtNLM"/>
    </source>
</evidence>
<accession>A0A0J8GTX3</accession>
<dbReference type="PANTHER" id="PTHR43747:SF4">
    <property type="entry name" value="FLAVIN-DEPENDENT TRYPTOPHAN HALOGENASE"/>
    <property type="match status" value="1"/>
</dbReference>
<gene>
    <name evidence="3" type="ORF">XM47_15800</name>
</gene>
<dbReference type="PIRSF" id="PIRSF011396">
    <property type="entry name" value="Trp_halogenase"/>
    <property type="match status" value="1"/>
</dbReference>
<feature type="binding site" evidence="2">
    <location>
        <position position="78"/>
    </location>
    <ligand>
        <name>7-chloro-L-tryptophan</name>
        <dbReference type="ChEBI" id="CHEBI:58713"/>
    </ligand>
</feature>
<feature type="binding site" evidence="2">
    <location>
        <position position="341"/>
    </location>
    <ligand>
        <name>L-tryptophan</name>
        <dbReference type="ChEBI" id="CHEBI:57912"/>
    </ligand>
</feature>
<evidence type="ECO:0000313" key="3">
    <source>
        <dbReference type="EMBL" id="KMT64138.1"/>
    </source>
</evidence>
<name>A0A0J8GTX3_9ALTE</name>
<dbReference type="InterPro" id="IPR006905">
    <property type="entry name" value="Flavin_halogenase"/>
</dbReference>
<feature type="binding site" evidence="2">
    <location>
        <position position="332"/>
    </location>
    <ligand>
        <name>FAD</name>
        <dbReference type="ChEBI" id="CHEBI:57692"/>
    </ligand>
</feature>
<keyword evidence="2" id="KW-0285">Flavoprotein</keyword>
<dbReference type="Pfam" id="PF04820">
    <property type="entry name" value="Trp_halogenase"/>
    <property type="match status" value="1"/>
</dbReference>
<dbReference type="RefSeq" id="WP_048694661.1">
    <property type="nucleotide sequence ID" value="NZ_KQ130502.1"/>
</dbReference>
<feature type="active site" evidence="1">
    <location>
        <position position="78"/>
    </location>
</feature>
<protein>
    <recommendedName>
        <fullName evidence="5">Tryptophan halogenase</fullName>
    </recommendedName>
</protein>
<dbReference type="InterPro" id="IPR036188">
    <property type="entry name" value="FAD/NAD-bd_sf"/>
</dbReference>
<evidence type="ECO:0000256" key="2">
    <source>
        <dbReference type="PIRSR" id="PIRSR011396-2"/>
    </source>
</evidence>
<dbReference type="STRING" id="1513271.XM47_15800"/>
<feature type="binding site" evidence="2">
    <location>
        <begin position="12"/>
        <end position="15"/>
    </location>
    <ligand>
        <name>FAD</name>
        <dbReference type="ChEBI" id="CHEBI:57692"/>
    </ligand>
</feature>
<dbReference type="GO" id="GO:0000166">
    <property type="term" value="F:nucleotide binding"/>
    <property type="evidence" value="ECO:0007669"/>
    <property type="project" value="UniProtKB-KW"/>
</dbReference>
<dbReference type="GO" id="GO:0004497">
    <property type="term" value="F:monooxygenase activity"/>
    <property type="evidence" value="ECO:0007669"/>
    <property type="project" value="InterPro"/>
</dbReference>
<dbReference type="Gene3D" id="3.50.50.60">
    <property type="entry name" value="FAD/NAD(P)-binding domain"/>
    <property type="match status" value="1"/>
</dbReference>
<feature type="binding site" evidence="2">
    <location>
        <position position="345"/>
    </location>
    <ligand>
        <name>FAD</name>
        <dbReference type="ChEBI" id="CHEBI:57692"/>
    </ligand>
</feature>
<dbReference type="InterPro" id="IPR050816">
    <property type="entry name" value="Flavin-dep_Halogenase_NPB"/>
</dbReference>
<keyword evidence="2" id="KW-0547">Nucleotide-binding</keyword>